<accession>A0AC61MPH6</accession>
<keyword evidence="2" id="KW-1185">Reference proteome</keyword>
<reference evidence="1 2" key="1">
    <citation type="journal article" date="2022" name="Int. J. Syst. Evol. Microbiol.">
        <title>Miniphocaeibacter halophilus sp. nov., an ammonium-tolerant acetate-producing bacterium isolated from a biogas system.</title>
        <authorList>
            <person name="Schnurer A."/>
            <person name="Singh A."/>
            <person name="Bi S."/>
            <person name="Qiao W."/>
            <person name="Westerholm M."/>
        </authorList>
    </citation>
    <scope>NUCLEOTIDE SEQUENCE [LARGE SCALE GENOMIC DNA]</scope>
    <source>
        <strain evidence="1 2">AMB_01</strain>
    </source>
</reference>
<dbReference type="EMBL" id="CP066744">
    <property type="protein sequence ID" value="QQK07460.1"/>
    <property type="molecule type" value="Genomic_DNA"/>
</dbReference>
<name>A0AC61MPH6_9FIRM</name>
<organism evidence="1 2">
    <name type="scientific">Miniphocaeibacter halophilus</name>
    <dbReference type="NCBI Taxonomy" id="2931922"/>
    <lineage>
        <taxon>Bacteria</taxon>
        <taxon>Bacillati</taxon>
        <taxon>Bacillota</taxon>
        <taxon>Tissierellia</taxon>
        <taxon>Tissierellales</taxon>
        <taxon>Peptoniphilaceae</taxon>
        <taxon>Miniphocaeibacter</taxon>
    </lineage>
</organism>
<evidence type="ECO:0000313" key="1">
    <source>
        <dbReference type="EMBL" id="QQK07460.1"/>
    </source>
</evidence>
<proteinExistence type="predicted"/>
<protein>
    <submittedName>
        <fullName evidence="1">Uncharacterized protein</fullName>
    </submittedName>
</protein>
<sequence>MTKNIQELKDKYQVRRIYKQKTEFIEWLSSKSEELDYELKIDECSKKGRNLIRVM</sequence>
<dbReference type="Proteomes" id="UP000595814">
    <property type="component" value="Chromosome"/>
</dbReference>
<gene>
    <name evidence="1" type="ORF">JFY71_09095</name>
</gene>
<evidence type="ECO:0000313" key="2">
    <source>
        <dbReference type="Proteomes" id="UP000595814"/>
    </source>
</evidence>